<dbReference type="PANTHER" id="PTHR11362:SF82">
    <property type="entry name" value="PHOSPHATIDYLETHANOLAMINE-BINDING PROTEIN 4"/>
    <property type="match status" value="1"/>
</dbReference>
<protein>
    <recommendedName>
        <fullName evidence="5">Large ribosomal subunit protein mL38</fullName>
    </recommendedName>
</protein>
<dbReference type="GO" id="GO:0005739">
    <property type="term" value="C:mitochondrion"/>
    <property type="evidence" value="ECO:0007669"/>
    <property type="project" value="UniProtKB-SubCell"/>
</dbReference>
<reference evidence="6" key="1">
    <citation type="journal article" date="2021" name="J Fungi (Basel)">
        <title>Virulence traits and population genomics of the black yeast Aureobasidium melanogenum.</title>
        <authorList>
            <person name="Cernosa A."/>
            <person name="Sun X."/>
            <person name="Gostincar C."/>
            <person name="Fang C."/>
            <person name="Gunde-Cimerman N."/>
            <person name="Song Z."/>
        </authorList>
    </citation>
    <scope>NUCLEOTIDE SEQUENCE</scope>
    <source>
        <strain evidence="6">EXF-9911</strain>
    </source>
</reference>
<evidence type="ECO:0000256" key="4">
    <source>
        <dbReference type="ARBA" id="ARBA00038016"/>
    </source>
</evidence>
<sequence length="364" mass="42109">SSLSQDNVFTPRAERKLLKTRGLTPVGSRRRRAAILSGSRIPFEQLPYQCFQEARKVLIQHREEKVKDIETERQKIARLKAQSVEPQNEQRHQHRINSMERYLDQLKIHADVNDPMVKRRFEDGKGDMDKPIYRYLADKKWRQYDRMIIMQRITQMNVVPDVLPSIDPTLNVELSFGPRDVQPGEFVDSRVSEFPAHLNIQPYDKGERYVSIAIINPDVPNVEADAFDYRCHFLASNIKISPTQTSVSLGKLTDEQVILPWLPAYTQKGLAYSRMSIFVLEQKDGQILDAKALSQRYEHDDFILRSFVDRHALKPVGANLFRSRHDQGTAGVMQRAGIPGGDVEFKRKKIEPLPYKKLPGSRYR</sequence>
<feature type="non-terminal residue" evidence="6">
    <location>
        <position position="1"/>
    </location>
</feature>
<dbReference type="InterPro" id="IPR035810">
    <property type="entry name" value="PEBP_euk"/>
</dbReference>
<reference evidence="6" key="2">
    <citation type="submission" date="2021-08" db="EMBL/GenBank/DDBJ databases">
        <authorList>
            <person name="Gostincar C."/>
            <person name="Sun X."/>
            <person name="Song Z."/>
            <person name="Gunde-Cimerman N."/>
        </authorList>
    </citation>
    <scope>NUCLEOTIDE SEQUENCE</scope>
    <source>
        <strain evidence="6">EXF-9911</strain>
    </source>
</reference>
<comment type="similarity">
    <text evidence="4">Belongs to the phosphatidylethanolamine-binding protein family. Mitochondrion-specific ribosomal protein mL38 subfamily.</text>
</comment>
<comment type="subcellular location">
    <subcellularLocation>
        <location evidence="1">Mitochondrion</location>
    </subcellularLocation>
</comment>
<evidence type="ECO:0000313" key="6">
    <source>
        <dbReference type="EMBL" id="KAG9691811.1"/>
    </source>
</evidence>
<dbReference type="InterPro" id="IPR036610">
    <property type="entry name" value="PEBP-like_sf"/>
</dbReference>
<dbReference type="CDD" id="cd00866">
    <property type="entry name" value="PEBP_euk"/>
    <property type="match status" value="1"/>
</dbReference>
<dbReference type="SUPFAM" id="SSF49777">
    <property type="entry name" value="PEBP-like"/>
    <property type="match status" value="1"/>
</dbReference>
<dbReference type="Gene3D" id="1.20.58.1180">
    <property type="match status" value="1"/>
</dbReference>
<keyword evidence="2" id="KW-0496">Mitochondrion</keyword>
<dbReference type="FunFam" id="3.90.280.10:FF:000004">
    <property type="entry name" value="Mitochondrial large ribosomal subunit YmL35"/>
    <property type="match status" value="1"/>
</dbReference>
<dbReference type="AlphaFoldDB" id="A0A9P8EK93"/>
<feature type="non-terminal residue" evidence="6">
    <location>
        <position position="364"/>
    </location>
</feature>
<comment type="function">
    <text evidence="3">Component of the mitochondrial ribosome (mitoribosome), a dedicated translation machinery responsible for the synthesis of mitochondrial genome-encoded proteins, including at least some of the essential transmembrane subunits of the mitochondrial respiratory chain. The mitoribosomes are attached to the mitochondrial inner membrane and translation products are cotranslationally integrated into the membrane.</text>
</comment>
<dbReference type="Proteomes" id="UP000779574">
    <property type="component" value="Unassembled WGS sequence"/>
</dbReference>
<dbReference type="EMBL" id="JAHFXF010000254">
    <property type="protein sequence ID" value="KAG9691811.1"/>
    <property type="molecule type" value="Genomic_DNA"/>
</dbReference>
<proteinExistence type="inferred from homology"/>
<dbReference type="Gene3D" id="3.90.280.10">
    <property type="entry name" value="PEBP-like"/>
    <property type="match status" value="1"/>
</dbReference>
<accession>A0A9P8EK93</accession>
<evidence type="ECO:0000313" key="7">
    <source>
        <dbReference type="Proteomes" id="UP000779574"/>
    </source>
</evidence>
<evidence type="ECO:0000256" key="2">
    <source>
        <dbReference type="ARBA" id="ARBA00023128"/>
    </source>
</evidence>
<dbReference type="PANTHER" id="PTHR11362">
    <property type="entry name" value="PHOSPHATIDYLETHANOLAMINE-BINDING PROTEIN"/>
    <property type="match status" value="1"/>
</dbReference>
<evidence type="ECO:0000256" key="3">
    <source>
        <dbReference type="ARBA" id="ARBA00037226"/>
    </source>
</evidence>
<name>A0A9P8EK93_AURME</name>
<gene>
    <name evidence="6" type="ORF">KCU76_g7185</name>
</gene>
<evidence type="ECO:0000256" key="1">
    <source>
        <dbReference type="ARBA" id="ARBA00004173"/>
    </source>
</evidence>
<comment type="caution">
    <text evidence="6">The sequence shown here is derived from an EMBL/GenBank/DDBJ whole genome shotgun (WGS) entry which is preliminary data.</text>
</comment>
<evidence type="ECO:0000256" key="5">
    <source>
        <dbReference type="ARBA" id="ARBA00039444"/>
    </source>
</evidence>
<organism evidence="6 7">
    <name type="scientific">Aureobasidium melanogenum</name>
    <name type="common">Aureobasidium pullulans var. melanogenum</name>
    <dbReference type="NCBI Taxonomy" id="46634"/>
    <lineage>
        <taxon>Eukaryota</taxon>
        <taxon>Fungi</taxon>
        <taxon>Dikarya</taxon>
        <taxon>Ascomycota</taxon>
        <taxon>Pezizomycotina</taxon>
        <taxon>Dothideomycetes</taxon>
        <taxon>Dothideomycetidae</taxon>
        <taxon>Dothideales</taxon>
        <taxon>Saccotheciaceae</taxon>
        <taxon>Aureobasidium</taxon>
    </lineage>
</organism>